<dbReference type="PANTHER" id="PTHR11079">
    <property type="entry name" value="CYTOSINE DEAMINASE FAMILY MEMBER"/>
    <property type="match status" value="1"/>
</dbReference>
<dbReference type="Pfam" id="PF00383">
    <property type="entry name" value="dCMP_cyt_deam_1"/>
    <property type="match status" value="1"/>
</dbReference>
<dbReference type="Gene3D" id="3.40.140.10">
    <property type="entry name" value="Cytidine Deaminase, domain 2"/>
    <property type="match status" value="1"/>
</dbReference>
<dbReference type="EMBL" id="BIFT01000001">
    <property type="protein sequence ID" value="GCE28665.1"/>
    <property type="molecule type" value="Genomic_DNA"/>
</dbReference>
<feature type="domain" description="CMP/dCMP-type deaminase" evidence="3">
    <location>
        <begin position="4"/>
        <end position="121"/>
    </location>
</feature>
<evidence type="ECO:0000259" key="3">
    <source>
        <dbReference type="PROSITE" id="PS51747"/>
    </source>
</evidence>
<dbReference type="GO" id="GO:0016787">
    <property type="term" value="F:hydrolase activity"/>
    <property type="evidence" value="ECO:0007669"/>
    <property type="project" value="InterPro"/>
</dbReference>
<sequence length="215" mass="23900">MIWQRLSPIWRTCIEDAWEAYAHNSLPHGAVITDAEGTIVAHGRNRIREQIGEGRQIAGNRIAHAELNALLVLDWQAVNVYGCKLYSLIEPCPMCIGAVRMAHMQEVSYAVRDGGAGGTTLIDKTPFFNDGHIHITEPQDAELETVLLGLQVEATLSQKHPNPEAWIDLLTSKLPIGKTLGYALYESGLVPQWSREGKDAGFMVDQIHEQLLRLK</sequence>
<dbReference type="PROSITE" id="PS00903">
    <property type="entry name" value="CYT_DCMP_DEAMINASES_1"/>
    <property type="match status" value="1"/>
</dbReference>
<dbReference type="CDD" id="cd01285">
    <property type="entry name" value="nucleoside_deaminase"/>
    <property type="match status" value="1"/>
</dbReference>
<proteinExistence type="predicted"/>
<dbReference type="RefSeq" id="WP_126628855.1">
    <property type="nucleotide sequence ID" value="NZ_BIFT01000001.1"/>
</dbReference>
<dbReference type="PANTHER" id="PTHR11079:SF162">
    <property type="entry name" value="RIBOFLAVIN BIOSYNTHESIS PROTEIN PYRD, CHLOROPLASTIC"/>
    <property type="match status" value="1"/>
</dbReference>
<dbReference type="OrthoDB" id="9802676at2"/>
<dbReference type="SUPFAM" id="SSF53927">
    <property type="entry name" value="Cytidine deaminase-like"/>
    <property type="match status" value="1"/>
</dbReference>
<organism evidence="4 5">
    <name type="scientific">Dictyobacter alpinus</name>
    <dbReference type="NCBI Taxonomy" id="2014873"/>
    <lineage>
        <taxon>Bacteria</taxon>
        <taxon>Bacillati</taxon>
        <taxon>Chloroflexota</taxon>
        <taxon>Ktedonobacteria</taxon>
        <taxon>Ktedonobacterales</taxon>
        <taxon>Dictyobacteraceae</taxon>
        <taxon>Dictyobacter</taxon>
    </lineage>
</organism>
<accession>A0A402BBD9</accession>
<comment type="caution">
    <text evidence="4">The sequence shown here is derived from an EMBL/GenBank/DDBJ whole genome shotgun (WGS) entry which is preliminary data.</text>
</comment>
<dbReference type="InterPro" id="IPR016192">
    <property type="entry name" value="APOBEC/CMP_deaminase_Zn-bd"/>
</dbReference>
<name>A0A402BBD9_9CHLR</name>
<reference evidence="5" key="1">
    <citation type="submission" date="2018-12" db="EMBL/GenBank/DDBJ databases">
        <title>Tengunoibacter tsumagoiensis gen. nov., sp. nov., Dictyobacter kobayashii sp. nov., D. alpinus sp. nov., and D. joshuensis sp. nov. and description of Dictyobacteraceae fam. nov. within the order Ktedonobacterales isolated from Tengu-no-mugimeshi.</title>
        <authorList>
            <person name="Wang C.M."/>
            <person name="Zheng Y."/>
            <person name="Sakai Y."/>
            <person name="Toyoda A."/>
            <person name="Minakuchi Y."/>
            <person name="Abe K."/>
            <person name="Yokota A."/>
            <person name="Yabe S."/>
        </authorList>
    </citation>
    <scope>NUCLEOTIDE SEQUENCE [LARGE SCALE GENOMIC DNA]</scope>
    <source>
        <strain evidence="5">Uno16</strain>
    </source>
</reference>
<evidence type="ECO:0000313" key="5">
    <source>
        <dbReference type="Proteomes" id="UP000287171"/>
    </source>
</evidence>
<dbReference type="PROSITE" id="PS51747">
    <property type="entry name" value="CYT_DCMP_DEAMINASES_2"/>
    <property type="match status" value="1"/>
</dbReference>
<keyword evidence="2" id="KW-0862">Zinc</keyword>
<dbReference type="GO" id="GO:0008270">
    <property type="term" value="F:zinc ion binding"/>
    <property type="evidence" value="ECO:0007669"/>
    <property type="project" value="InterPro"/>
</dbReference>
<evidence type="ECO:0000256" key="1">
    <source>
        <dbReference type="ARBA" id="ARBA00022723"/>
    </source>
</evidence>
<dbReference type="InterPro" id="IPR016193">
    <property type="entry name" value="Cytidine_deaminase-like"/>
</dbReference>
<keyword evidence="5" id="KW-1185">Reference proteome</keyword>
<dbReference type="Proteomes" id="UP000287171">
    <property type="component" value="Unassembled WGS sequence"/>
</dbReference>
<gene>
    <name evidence="4" type="ORF">KDA_41490</name>
</gene>
<dbReference type="AlphaFoldDB" id="A0A402BBD9"/>
<dbReference type="InterPro" id="IPR002125">
    <property type="entry name" value="CMP_dCMP_dom"/>
</dbReference>
<evidence type="ECO:0000256" key="2">
    <source>
        <dbReference type="ARBA" id="ARBA00022833"/>
    </source>
</evidence>
<keyword evidence="1" id="KW-0479">Metal-binding</keyword>
<protein>
    <recommendedName>
        <fullName evidence="3">CMP/dCMP-type deaminase domain-containing protein</fullName>
    </recommendedName>
</protein>
<evidence type="ECO:0000313" key="4">
    <source>
        <dbReference type="EMBL" id="GCE28665.1"/>
    </source>
</evidence>